<evidence type="ECO:0000313" key="2">
    <source>
        <dbReference type="Proteomes" id="UP000828941"/>
    </source>
</evidence>
<evidence type="ECO:0000313" key="1">
    <source>
        <dbReference type="EMBL" id="KAI4306235.1"/>
    </source>
</evidence>
<comment type="caution">
    <text evidence="1">The sequence shown here is derived from an EMBL/GenBank/DDBJ whole genome shotgun (WGS) entry which is preliminary data.</text>
</comment>
<protein>
    <submittedName>
        <fullName evidence="1">Uncharacterized protein</fullName>
    </submittedName>
</protein>
<dbReference type="EMBL" id="CM039437">
    <property type="protein sequence ID" value="KAI4306235.1"/>
    <property type="molecule type" value="Genomic_DNA"/>
</dbReference>
<organism evidence="1 2">
    <name type="scientific">Bauhinia variegata</name>
    <name type="common">Purple orchid tree</name>
    <name type="synonym">Phanera variegata</name>
    <dbReference type="NCBI Taxonomy" id="167791"/>
    <lineage>
        <taxon>Eukaryota</taxon>
        <taxon>Viridiplantae</taxon>
        <taxon>Streptophyta</taxon>
        <taxon>Embryophyta</taxon>
        <taxon>Tracheophyta</taxon>
        <taxon>Spermatophyta</taxon>
        <taxon>Magnoliopsida</taxon>
        <taxon>eudicotyledons</taxon>
        <taxon>Gunneridae</taxon>
        <taxon>Pentapetalae</taxon>
        <taxon>rosids</taxon>
        <taxon>fabids</taxon>
        <taxon>Fabales</taxon>
        <taxon>Fabaceae</taxon>
        <taxon>Cercidoideae</taxon>
        <taxon>Cercideae</taxon>
        <taxon>Bauhiniinae</taxon>
        <taxon>Bauhinia</taxon>
    </lineage>
</organism>
<reference evidence="1 2" key="1">
    <citation type="journal article" date="2022" name="DNA Res.">
        <title>Chromosomal-level genome assembly of the orchid tree Bauhinia variegata (Leguminosae; Cercidoideae) supports the allotetraploid origin hypothesis of Bauhinia.</title>
        <authorList>
            <person name="Zhong Y."/>
            <person name="Chen Y."/>
            <person name="Zheng D."/>
            <person name="Pang J."/>
            <person name="Liu Y."/>
            <person name="Luo S."/>
            <person name="Meng S."/>
            <person name="Qian L."/>
            <person name="Wei D."/>
            <person name="Dai S."/>
            <person name="Zhou R."/>
        </authorList>
    </citation>
    <scope>NUCLEOTIDE SEQUENCE [LARGE SCALE GENOMIC DNA]</scope>
    <source>
        <strain evidence="1">BV-YZ2020</strain>
    </source>
</reference>
<proteinExistence type="predicted"/>
<name>A0ACB9L8Y2_BAUVA</name>
<gene>
    <name evidence="1" type="ORF">L6164_029527</name>
</gene>
<accession>A0ACB9L8Y2</accession>
<dbReference type="Proteomes" id="UP000828941">
    <property type="component" value="Chromosome 12"/>
</dbReference>
<sequence>MVAKTRKNATDSPNPKPEVGEIDTSPPFQSVKDAVTLFGEGALFGEKPAIKKSKPYSAERVLAKETQLHLAHKELNKLKEQLKNAETTKSQALVELEKAKRTVDDHSQKLKAISESRELAIKATETAKSQAKQLKEEKCGDLDGTNGAWKEELETALKRYASIITELDSSKQELGSIRQDYDSSLEAKVSAIEQVAEAKDAMKANTERASELSKEISAVHESIEKTKHASLQAQQQQARILAEKDLLRQSYKATLEASEEKLLALKKEFSPEVAKNLEVQLAETVNEIGALQKKTEKEKTSDLDSVKIVTLELDDAKESLQKVAEEESYLRSLVETLKVELENVKKDHSELKEKEAETESLVGNLHVKLRKSKSELEAFLAEESKVRGVSEEMIAALNQLSSETVNARQEAEDMKNKAAELKKEAEVTKLALEDAEKKLSAALVEAEAAKAAELTALDQIKVLSETMTSARASTSESDSKITISTEEFESLSRKVDESDRLADLKVAAAMAQVEAVKASENEALKRIEATQKEIEDVKTLTQEALKKAEMAEAAKRAVESELRRWREREQKKAAETASRILAETQVSSESSPNHYRLQKQNPPPKIVEVRKMEKEKVSVSRKVLMPNISGIFHRKKNQVEGGFPSYLPGENST</sequence>
<keyword evidence="2" id="KW-1185">Reference proteome</keyword>